<name>C4WNF8_9HYPH</name>
<organism evidence="2 3">
    <name type="scientific">Brucella intermedia LMG 3301</name>
    <dbReference type="NCBI Taxonomy" id="641118"/>
    <lineage>
        <taxon>Bacteria</taxon>
        <taxon>Pseudomonadati</taxon>
        <taxon>Pseudomonadota</taxon>
        <taxon>Alphaproteobacteria</taxon>
        <taxon>Hyphomicrobiales</taxon>
        <taxon>Brucellaceae</taxon>
        <taxon>Brucella/Ochrobactrum group</taxon>
        <taxon>Brucella</taxon>
    </lineage>
</organism>
<evidence type="ECO:0000313" key="3">
    <source>
        <dbReference type="Proteomes" id="UP000004386"/>
    </source>
</evidence>
<dbReference type="HOGENOM" id="CLU_061766_0_0_5"/>
<proteinExistence type="predicted"/>
<dbReference type="Pfam" id="PF13479">
    <property type="entry name" value="AAA_24"/>
    <property type="match status" value="1"/>
</dbReference>
<evidence type="ECO:0000313" key="2">
    <source>
        <dbReference type="EMBL" id="EEQ93913.1"/>
    </source>
</evidence>
<dbReference type="AlphaFoldDB" id="C4WNF8"/>
<evidence type="ECO:0000256" key="1">
    <source>
        <dbReference type="SAM" id="MobiDB-lite"/>
    </source>
</evidence>
<feature type="compositionally biased region" description="Basic residues" evidence="1">
    <location>
        <begin position="12"/>
        <end position="27"/>
    </location>
</feature>
<reference evidence="2 3" key="1">
    <citation type="submission" date="2009-05" db="EMBL/GenBank/DDBJ databases">
        <authorList>
            <person name="Setubal J.C."/>
            <person name="Boyle S."/>
            <person name="Crasta O.R."/>
            <person name="Gillespie J.J."/>
            <person name="Kenyon R.W."/>
            <person name="Lu J."/>
            <person name="Mane S."/>
            <person name="Nagrani S."/>
            <person name="Shallom J.M."/>
            <person name="Shallom S."/>
            <person name="Shukla M."/>
            <person name="Snyder E.E."/>
            <person name="Sobral B.W."/>
            <person name="Wattam A.R."/>
            <person name="Will R."/>
            <person name="Williams K."/>
            <person name="Yoo H."/>
            <person name="Munk C."/>
            <person name="Tapia R."/>
            <person name="Green L."/>
            <person name="Rogers Y."/>
            <person name="Detter J.C."/>
            <person name="Bruce D."/>
            <person name="Brettin T.S."/>
            <person name="Tsolis R."/>
        </authorList>
    </citation>
    <scope>NUCLEOTIDE SEQUENCE [LARGE SCALE GENOMIC DNA]</scope>
    <source>
        <strain evidence="2 3">LMG 3301</strain>
    </source>
</reference>
<gene>
    <name evidence="2" type="ORF">OINT_2001104</name>
</gene>
<feature type="region of interest" description="Disordered" evidence="1">
    <location>
        <begin position="1"/>
        <end position="30"/>
    </location>
</feature>
<dbReference type="InterPro" id="IPR027417">
    <property type="entry name" value="P-loop_NTPase"/>
</dbReference>
<accession>C4WNF8</accession>
<protein>
    <submittedName>
        <fullName evidence="2">p077</fullName>
    </submittedName>
</protein>
<sequence length="297" mass="33116">MAAHKPAGMARRLAHTCGRHRRNHRYPPHLLNTRRPMALSLSSLKSTKRNDPPVILLYGVDGIGKTSLAAEFPDPIYLATEGERPPSDIEMATPGTIESFDDLLNVIGELLTEEHDRRTVIIDSLDGLEPLVWRATSARLGINSIEEAGFGKGYVEADTEWNELMAAVSALSRAGMYVVMLAHPEIVRFDSPTTDPYSRYQPKLHKRSNALVREKSDIVAFMNYRISIKEKEVARQTKVSHAEGGKERQVHFNEAAGFNAKNRYSMPDSVVYRKGQGFTDIAKFWPVGNDNDQGDAA</sequence>
<dbReference type="Proteomes" id="UP000004386">
    <property type="component" value="Unassembled WGS sequence"/>
</dbReference>
<dbReference type="SUPFAM" id="SSF52540">
    <property type="entry name" value="P-loop containing nucleoside triphosphate hydrolases"/>
    <property type="match status" value="1"/>
</dbReference>
<dbReference type="EMBL" id="ACQA01000002">
    <property type="protein sequence ID" value="EEQ93913.1"/>
    <property type="molecule type" value="Genomic_DNA"/>
</dbReference>
<comment type="caution">
    <text evidence="2">The sequence shown here is derived from an EMBL/GenBank/DDBJ whole genome shotgun (WGS) entry which is preliminary data.</text>
</comment>